<dbReference type="Pfam" id="PF02585">
    <property type="entry name" value="PIG-L"/>
    <property type="match status" value="1"/>
</dbReference>
<dbReference type="RefSeq" id="WP_135994325.1">
    <property type="nucleotide sequence ID" value="NZ_CP071057.1"/>
</dbReference>
<organism evidence="1 2">
    <name type="scientific">Marinicauda algicola</name>
    <dbReference type="NCBI Taxonomy" id="2029849"/>
    <lineage>
        <taxon>Bacteria</taxon>
        <taxon>Pseudomonadati</taxon>
        <taxon>Pseudomonadota</taxon>
        <taxon>Alphaproteobacteria</taxon>
        <taxon>Maricaulales</taxon>
        <taxon>Maricaulaceae</taxon>
        <taxon>Marinicauda</taxon>
    </lineage>
</organism>
<proteinExistence type="predicted"/>
<comment type="caution">
    <text evidence="1">The sequence shown here is derived from an EMBL/GenBank/DDBJ whole genome shotgun (WGS) entry which is preliminary data.</text>
</comment>
<dbReference type="InterPro" id="IPR024078">
    <property type="entry name" value="LmbE-like_dom_sf"/>
</dbReference>
<reference evidence="1 2" key="1">
    <citation type="journal article" date="2017" name="Int. J. Syst. Evol. Microbiol.">
        <title>Marinicauda algicola sp. nov., isolated from a marine red alga Rhodosorus marinus.</title>
        <authorList>
            <person name="Jeong S.E."/>
            <person name="Jeon S.H."/>
            <person name="Chun B.H."/>
            <person name="Kim D.W."/>
            <person name="Jeon C.O."/>
        </authorList>
    </citation>
    <scope>NUCLEOTIDE SEQUENCE [LARGE SCALE GENOMIC DNA]</scope>
    <source>
        <strain evidence="1 2">JCM 31718</strain>
    </source>
</reference>
<dbReference type="GO" id="GO:0016811">
    <property type="term" value="F:hydrolase activity, acting on carbon-nitrogen (but not peptide) bonds, in linear amides"/>
    <property type="evidence" value="ECO:0007669"/>
    <property type="project" value="TreeGrafter"/>
</dbReference>
<gene>
    <name evidence="1" type="ORF">E5163_01420</name>
</gene>
<dbReference type="Gene3D" id="3.40.50.10320">
    <property type="entry name" value="LmbE-like"/>
    <property type="match status" value="1"/>
</dbReference>
<dbReference type="PANTHER" id="PTHR12993">
    <property type="entry name" value="N-ACETYLGLUCOSAMINYL-PHOSPHATIDYLINOSITOL DE-N-ACETYLASE-RELATED"/>
    <property type="match status" value="1"/>
</dbReference>
<evidence type="ECO:0000313" key="2">
    <source>
        <dbReference type="Proteomes" id="UP000308054"/>
    </source>
</evidence>
<dbReference type="Proteomes" id="UP000308054">
    <property type="component" value="Unassembled WGS sequence"/>
</dbReference>
<dbReference type="PANTHER" id="PTHR12993:SF11">
    <property type="entry name" value="N-ACETYLGLUCOSAMINYL-PHOSPHATIDYLINOSITOL DE-N-ACETYLASE"/>
    <property type="match status" value="1"/>
</dbReference>
<protein>
    <submittedName>
        <fullName evidence="1">PIG-L family deacetylase</fullName>
    </submittedName>
</protein>
<name>A0A4S2H394_9PROT</name>
<dbReference type="SUPFAM" id="SSF102588">
    <property type="entry name" value="LmbE-like"/>
    <property type="match status" value="1"/>
</dbReference>
<evidence type="ECO:0000313" key="1">
    <source>
        <dbReference type="EMBL" id="TGY89828.1"/>
    </source>
</evidence>
<dbReference type="AlphaFoldDB" id="A0A4S2H394"/>
<dbReference type="EMBL" id="SRXW01000001">
    <property type="protein sequence ID" value="TGY89828.1"/>
    <property type="molecule type" value="Genomic_DNA"/>
</dbReference>
<dbReference type="OrthoDB" id="116799at2"/>
<accession>A0A4S2H394</accession>
<sequence>MRRIALIAIAAAAAALLLAVLAAVLIGRAMVAEPGVERLKGVREDLGAERLLFVFAHPDDEITANALMRRAVEEGLHVALFTATRGEAGTQYPPVVDQAHLGVVREGEARKHGFAIGVNRHVVEDLGDGRLAARDFEDLVARVLAEIEAAGPDILVSFHPESAISLHPDHMTIGRAAREAVARSGREIGLVYVLAPRPALTRFGGENGARIAALQPDPDFAVPAPARDKRRAWAIHESQSEYLQAVYGMPPWLMYALWTREYYAFADEGREGLR</sequence>
<keyword evidence="2" id="KW-1185">Reference proteome</keyword>
<dbReference type="InterPro" id="IPR003737">
    <property type="entry name" value="GlcNAc_PI_deacetylase-related"/>
</dbReference>